<proteinExistence type="predicted"/>
<reference evidence="1" key="1">
    <citation type="submission" date="2021-02" db="EMBL/GenBank/DDBJ databases">
        <title>Comparative genomics reveals that relaxation of natural selection precedes convergent phenotypic evolution of cavefish.</title>
        <authorList>
            <person name="Peng Z."/>
        </authorList>
    </citation>
    <scope>NUCLEOTIDE SEQUENCE</scope>
    <source>
        <tissue evidence="1">Muscle</tissue>
    </source>
</reference>
<accession>A0A9W7TK38</accession>
<protein>
    <submittedName>
        <fullName evidence="1">Cytosolic carboxypeptidase 1</fullName>
    </submittedName>
</protein>
<keyword evidence="1" id="KW-0378">Hydrolase</keyword>
<dbReference type="Proteomes" id="UP001059041">
    <property type="component" value="Linkage Group LG17"/>
</dbReference>
<dbReference type="EMBL" id="JAFHDT010000017">
    <property type="protein sequence ID" value="KAI7797871.1"/>
    <property type="molecule type" value="Genomic_DNA"/>
</dbReference>
<sequence length="266" mass="29657">MNKPKMAMEKCASRVLMLLSQLDRLNEEPKVSDTDAIRQITGKILHILQTQEKTRKEMVSKGSSGMEVILSSLENTRDLQTTLNILNILNELLTVGGGRRIGAFVSKGGTAILLQLLVSSSKDLPMNEELMLHIHSLLVKVGPKDRKFGVKARLNGALNVTVNLVKRNLQNCKMLLPCLQVLRVYAGNTHVSDGRNANVEEVRSSEFWQLVSTVHLLSMWCRSRGYGQEKPVLGTKLLTDPRSRLWTCPHRRSHSTEGHDSAGQVT</sequence>
<organism evidence="1 2">
    <name type="scientific">Triplophysa rosa</name>
    <name type="common">Cave loach</name>
    <dbReference type="NCBI Taxonomy" id="992332"/>
    <lineage>
        <taxon>Eukaryota</taxon>
        <taxon>Metazoa</taxon>
        <taxon>Chordata</taxon>
        <taxon>Craniata</taxon>
        <taxon>Vertebrata</taxon>
        <taxon>Euteleostomi</taxon>
        <taxon>Actinopterygii</taxon>
        <taxon>Neopterygii</taxon>
        <taxon>Teleostei</taxon>
        <taxon>Ostariophysi</taxon>
        <taxon>Cypriniformes</taxon>
        <taxon>Nemacheilidae</taxon>
        <taxon>Triplophysa</taxon>
    </lineage>
</organism>
<name>A0A9W7TK38_TRIRA</name>
<dbReference type="AlphaFoldDB" id="A0A9W7TK38"/>
<keyword evidence="2" id="KW-1185">Reference proteome</keyword>
<gene>
    <name evidence="1" type="ORF">IRJ41_019902</name>
</gene>
<evidence type="ECO:0000313" key="1">
    <source>
        <dbReference type="EMBL" id="KAI7797871.1"/>
    </source>
</evidence>
<dbReference type="Pfam" id="PF25571">
    <property type="entry name" value="TPR_CCP1_N"/>
    <property type="match status" value="1"/>
</dbReference>
<evidence type="ECO:0000313" key="2">
    <source>
        <dbReference type="Proteomes" id="UP001059041"/>
    </source>
</evidence>
<keyword evidence="1" id="KW-0121">Carboxypeptidase</keyword>
<dbReference type="GO" id="GO:0004180">
    <property type="term" value="F:carboxypeptidase activity"/>
    <property type="evidence" value="ECO:0007669"/>
    <property type="project" value="UniProtKB-KW"/>
</dbReference>
<comment type="caution">
    <text evidence="1">The sequence shown here is derived from an EMBL/GenBank/DDBJ whole genome shotgun (WGS) entry which is preliminary data.</text>
</comment>
<keyword evidence="1" id="KW-0645">Protease</keyword>